<dbReference type="InterPro" id="IPR015883">
    <property type="entry name" value="Glyco_hydro_20_cat"/>
</dbReference>
<dbReference type="Gene3D" id="3.30.379.10">
    <property type="entry name" value="Chitobiase/beta-hexosaminidase domain 2-like"/>
    <property type="match status" value="1"/>
</dbReference>
<dbReference type="PANTHER" id="PTHR22600">
    <property type="entry name" value="BETA-HEXOSAMINIDASE"/>
    <property type="match status" value="1"/>
</dbReference>
<feature type="domain" description="Glycoside hydrolase family 20 catalytic" evidence="6">
    <location>
        <begin position="152"/>
        <end position="495"/>
    </location>
</feature>
<dbReference type="InterPro" id="IPR017853">
    <property type="entry name" value="GH"/>
</dbReference>
<name>A0ABT3HPL6_9FLAO</name>
<evidence type="ECO:0000256" key="4">
    <source>
        <dbReference type="ARBA" id="ARBA00022801"/>
    </source>
</evidence>
<dbReference type="Pfam" id="PF13287">
    <property type="entry name" value="Fn3_assoc"/>
    <property type="match status" value="1"/>
</dbReference>
<dbReference type="SUPFAM" id="SSF55545">
    <property type="entry name" value="beta-N-acetylhexosaminidase-like domain"/>
    <property type="match status" value="1"/>
</dbReference>
<dbReference type="Proteomes" id="UP001163719">
    <property type="component" value="Unassembled WGS sequence"/>
</dbReference>
<comment type="caution">
    <text evidence="9">The sequence shown here is derived from an EMBL/GenBank/DDBJ whole genome shotgun (WGS) entry which is preliminary data.</text>
</comment>
<dbReference type="Pfam" id="PF00754">
    <property type="entry name" value="F5_F8_type_C"/>
    <property type="match status" value="1"/>
</dbReference>
<dbReference type="EMBL" id="JAPDHV010000004">
    <property type="protein sequence ID" value="MCW3161722.1"/>
    <property type="molecule type" value="Genomic_DNA"/>
</dbReference>
<evidence type="ECO:0000313" key="10">
    <source>
        <dbReference type="Proteomes" id="UP001163719"/>
    </source>
</evidence>
<feature type="domain" description="Beta-hexosaminidase bacterial type N-terminal" evidence="8">
    <location>
        <begin position="23"/>
        <end position="149"/>
    </location>
</feature>
<proteinExistence type="inferred from homology"/>
<dbReference type="InterPro" id="IPR015882">
    <property type="entry name" value="HEX_bac_N"/>
</dbReference>
<keyword evidence="10" id="KW-1185">Reference proteome</keyword>
<dbReference type="EC" id="3.2.1.52" evidence="3"/>
<feature type="domain" description="F5/8 type C" evidence="7">
    <location>
        <begin position="625"/>
        <end position="732"/>
    </location>
</feature>
<evidence type="ECO:0000256" key="5">
    <source>
        <dbReference type="ARBA" id="ARBA00023295"/>
    </source>
</evidence>
<dbReference type="SUPFAM" id="SSF51445">
    <property type="entry name" value="(Trans)glycosidases"/>
    <property type="match status" value="1"/>
</dbReference>
<evidence type="ECO:0000313" key="9">
    <source>
        <dbReference type="EMBL" id="MCW3161722.1"/>
    </source>
</evidence>
<evidence type="ECO:0000256" key="2">
    <source>
        <dbReference type="ARBA" id="ARBA00006285"/>
    </source>
</evidence>
<dbReference type="Pfam" id="PF00728">
    <property type="entry name" value="Glyco_hydro_20"/>
    <property type="match status" value="1"/>
</dbReference>
<dbReference type="PANTHER" id="PTHR22600:SF57">
    <property type="entry name" value="BETA-N-ACETYLHEXOSAMINIDASE"/>
    <property type="match status" value="1"/>
</dbReference>
<evidence type="ECO:0000259" key="8">
    <source>
        <dbReference type="Pfam" id="PF02838"/>
    </source>
</evidence>
<dbReference type="Pfam" id="PF02838">
    <property type="entry name" value="Glyco_hydro_20b"/>
    <property type="match status" value="1"/>
</dbReference>
<dbReference type="InterPro" id="IPR026876">
    <property type="entry name" value="Fn3_assoc_repeat"/>
</dbReference>
<accession>A0ABT3HPL6</accession>
<evidence type="ECO:0000259" key="6">
    <source>
        <dbReference type="Pfam" id="PF00728"/>
    </source>
</evidence>
<gene>
    <name evidence="9" type="ORF">OH806_10655</name>
</gene>
<comment type="catalytic activity">
    <reaction evidence="1">
        <text>Hydrolysis of terminal non-reducing N-acetyl-D-hexosamine residues in N-acetyl-beta-D-hexosaminides.</text>
        <dbReference type="EC" id="3.2.1.52"/>
    </reaction>
</comment>
<reference evidence="9" key="1">
    <citation type="submission" date="2022-10" db="EMBL/GenBank/DDBJ databases">
        <title>Chryseobacterium babae sp. nov. isolated from the gut of the beetle Oryctes rhinoceros, and Chryseobacterium kimseyorum sp. nov., isolated from a stick insect rearing cage.</title>
        <authorList>
            <person name="Shelomi M."/>
            <person name="Han C.-J."/>
            <person name="Chen W.-M."/>
            <person name="Chen H.-K."/>
            <person name="Liaw S.-J."/>
            <person name="Muhle E."/>
            <person name="Clermont D."/>
        </authorList>
    </citation>
    <scope>NUCLEOTIDE SEQUENCE</scope>
    <source>
        <strain evidence="9">WLa1L2M3</strain>
    </source>
</reference>
<dbReference type="InterPro" id="IPR000421">
    <property type="entry name" value="FA58C"/>
</dbReference>
<organism evidence="9 10">
    <name type="scientific">Chryseobacterium oryctis</name>
    <dbReference type="NCBI Taxonomy" id="2952618"/>
    <lineage>
        <taxon>Bacteria</taxon>
        <taxon>Pseudomonadati</taxon>
        <taxon>Bacteroidota</taxon>
        <taxon>Flavobacteriia</taxon>
        <taxon>Flavobacteriales</taxon>
        <taxon>Weeksellaceae</taxon>
        <taxon>Chryseobacterium group</taxon>
        <taxon>Chryseobacterium</taxon>
    </lineage>
</organism>
<dbReference type="RefSeq" id="WP_264743665.1">
    <property type="nucleotide sequence ID" value="NZ_JAPDHV010000004.1"/>
</dbReference>
<dbReference type="Gene3D" id="3.20.20.80">
    <property type="entry name" value="Glycosidases"/>
    <property type="match status" value="1"/>
</dbReference>
<dbReference type="PRINTS" id="PR00738">
    <property type="entry name" value="GLHYDRLASE20"/>
</dbReference>
<evidence type="ECO:0000259" key="7">
    <source>
        <dbReference type="Pfam" id="PF00754"/>
    </source>
</evidence>
<keyword evidence="5" id="KW-0326">Glycosidase</keyword>
<sequence length="757" mass="86567">MIRILLILFLLSFSKFFSQNRLNLIPYPQKVEFLEGEFLIPEEFNLDENLPKEETEYLKKRLEGVVKFSYGKKDEGVHLVYSLYPPVLSHLPKNDEQQKERYSIYISPKRIVINSYTKQGYFLAIQTFIQLIEQYKEIGKIPALKIKDQPKFAWRGMHLDVCRHFFTVEEVKQYIDYLAMYKLNTFHWHLTDDQGWRIEIKKYPKLTQIGSRRKESMIGAYVDNTFDGKPYGPYFYTQEQIKEVVDYAKECHITVVPEIEMPGHALAALSAYPELACTKGPFEPATKWGVFDDVFCPKEETFTFLQNVLDEMIALFPSEYIHIGGDECPKTRWKECAHCQDLIKKNNLKDEHGLQSYFIQRIEKFVNKKGRKIIGWDEILEGGLAPNAAVMSWTGVNGGIEAAKSNHFAVMTPGSYCYFDHYQGDPATEPNAFGGFTPLDKVYSYNPIPSELTLEQSKYILGVQANLWTEYILDFKRVQYMIFPRLLALSEVGWGTADSKNYKEFEGRVIEQFKTLDKMNINYSRSIYNISGIVISKDNSIGYELSTSQNPSGIRYTLDGSEPTISSPTYQNPISISKSLTLKSAYFEQGKLKSAISSQDFITSKTTGKSIKLEEQPNENYSFGGAFTLVDGIIGNQRQLGKTWLGFQGKDVVATIDLEQKTQFSEVYFNTLENKGSWIHLAKSAQIFVSDDNQNFKMIKEIGKEEIQKAKGKIRLNVGNQTSKYIKVKIENAGIIPAGNPGADSKAWLFVDEIGVN</sequence>
<dbReference type="CDD" id="cd06563">
    <property type="entry name" value="GH20_chitobiase-like"/>
    <property type="match status" value="1"/>
</dbReference>
<evidence type="ECO:0000256" key="1">
    <source>
        <dbReference type="ARBA" id="ARBA00001231"/>
    </source>
</evidence>
<dbReference type="InterPro" id="IPR025705">
    <property type="entry name" value="Beta_hexosaminidase_sua/sub"/>
</dbReference>
<keyword evidence="4" id="KW-0378">Hydrolase</keyword>
<comment type="similarity">
    <text evidence="2">Belongs to the glycosyl hydrolase 20 family.</text>
</comment>
<protein>
    <recommendedName>
        <fullName evidence="3">beta-N-acetylhexosaminidase</fullName>
        <ecNumber evidence="3">3.2.1.52</ecNumber>
    </recommendedName>
</protein>
<dbReference type="InterPro" id="IPR029018">
    <property type="entry name" value="Hex-like_dom2"/>
</dbReference>
<dbReference type="Gene3D" id="2.60.120.260">
    <property type="entry name" value="Galactose-binding domain-like"/>
    <property type="match status" value="1"/>
</dbReference>
<evidence type="ECO:0000256" key="3">
    <source>
        <dbReference type="ARBA" id="ARBA00012663"/>
    </source>
</evidence>